<protein>
    <submittedName>
        <fullName evidence="2">Uncharacterized protein</fullName>
    </submittedName>
</protein>
<keyword evidence="1" id="KW-1133">Transmembrane helix</keyword>
<reference evidence="2" key="1">
    <citation type="submission" date="2014-09" db="EMBL/GenBank/DDBJ databases">
        <authorList>
            <person name="Magalhaes I.L.F."/>
            <person name="Oliveira U."/>
            <person name="Santos F.R."/>
            <person name="Vidigal T.H.D.A."/>
            <person name="Brescovit A.D."/>
            <person name="Santos A.J."/>
        </authorList>
    </citation>
    <scope>NUCLEOTIDE SEQUENCE</scope>
    <source>
        <tissue evidence="2">Shoot tissue taken approximately 20 cm above the soil surface</tissue>
    </source>
</reference>
<accession>A0A0A9FQ02</accession>
<dbReference type="AlphaFoldDB" id="A0A0A9FQ02"/>
<sequence>MFGAWCKEKVACLIPLFCKSFLVYLISILYIKRVQEHWKLKEEEIHKLKKEVCIIIFSCTNLWKKQVCIIYYRDRMLTCSVISADKCYETKD</sequence>
<evidence type="ECO:0000256" key="1">
    <source>
        <dbReference type="SAM" id="Phobius"/>
    </source>
</evidence>
<feature type="transmembrane region" description="Helical" evidence="1">
    <location>
        <begin position="12"/>
        <end position="31"/>
    </location>
</feature>
<reference evidence="2" key="2">
    <citation type="journal article" date="2015" name="Data Brief">
        <title>Shoot transcriptome of the giant reed, Arundo donax.</title>
        <authorList>
            <person name="Barrero R.A."/>
            <person name="Guerrero F.D."/>
            <person name="Moolhuijzen P."/>
            <person name="Goolsby J.A."/>
            <person name="Tidwell J."/>
            <person name="Bellgard S.E."/>
            <person name="Bellgard M.I."/>
        </authorList>
    </citation>
    <scope>NUCLEOTIDE SEQUENCE</scope>
    <source>
        <tissue evidence="2">Shoot tissue taken approximately 20 cm above the soil surface</tissue>
    </source>
</reference>
<evidence type="ECO:0000313" key="2">
    <source>
        <dbReference type="EMBL" id="JAE14895.1"/>
    </source>
</evidence>
<keyword evidence="1" id="KW-0812">Transmembrane</keyword>
<keyword evidence="1" id="KW-0472">Membrane</keyword>
<dbReference type="EMBL" id="GBRH01183001">
    <property type="protein sequence ID" value="JAE14895.1"/>
    <property type="molecule type" value="Transcribed_RNA"/>
</dbReference>
<proteinExistence type="predicted"/>
<name>A0A0A9FQ02_ARUDO</name>
<organism evidence="2">
    <name type="scientific">Arundo donax</name>
    <name type="common">Giant reed</name>
    <name type="synonym">Donax arundinaceus</name>
    <dbReference type="NCBI Taxonomy" id="35708"/>
    <lineage>
        <taxon>Eukaryota</taxon>
        <taxon>Viridiplantae</taxon>
        <taxon>Streptophyta</taxon>
        <taxon>Embryophyta</taxon>
        <taxon>Tracheophyta</taxon>
        <taxon>Spermatophyta</taxon>
        <taxon>Magnoliopsida</taxon>
        <taxon>Liliopsida</taxon>
        <taxon>Poales</taxon>
        <taxon>Poaceae</taxon>
        <taxon>PACMAD clade</taxon>
        <taxon>Arundinoideae</taxon>
        <taxon>Arundineae</taxon>
        <taxon>Arundo</taxon>
    </lineage>
</organism>